<organism evidence="1 2">
    <name type="scientific">Oryza rufipogon</name>
    <name type="common">Brownbeard rice</name>
    <name type="synonym">Asian wild rice</name>
    <dbReference type="NCBI Taxonomy" id="4529"/>
    <lineage>
        <taxon>Eukaryota</taxon>
        <taxon>Viridiplantae</taxon>
        <taxon>Streptophyta</taxon>
        <taxon>Embryophyta</taxon>
        <taxon>Tracheophyta</taxon>
        <taxon>Spermatophyta</taxon>
        <taxon>Magnoliopsida</taxon>
        <taxon>Liliopsida</taxon>
        <taxon>Poales</taxon>
        <taxon>Poaceae</taxon>
        <taxon>BOP clade</taxon>
        <taxon>Oryzoideae</taxon>
        <taxon>Oryzeae</taxon>
        <taxon>Oryzinae</taxon>
        <taxon>Oryza</taxon>
    </lineage>
</organism>
<dbReference type="AlphaFoldDB" id="A0A0E0PL04"/>
<dbReference type="Gramene" id="ORUFI05G13420.1">
    <property type="protein sequence ID" value="ORUFI05G13420.1"/>
    <property type="gene ID" value="ORUFI05G13420"/>
</dbReference>
<evidence type="ECO:0000313" key="1">
    <source>
        <dbReference type="EnsemblPlants" id="ORUFI05G13420.1"/>
    </source>
</evidence>
<reference evidence="2" key="1">
    <citation type="submission" date="2013-06" db="EMBL/GenBank/DDBJ databases">
        <authorList>
            <person name="Zhao Q."/>
        </authorList>
    </citation>
    <scope>NUCLEOTIDE SEQUENCE</scope>
    <source>
        <strain evidence="2">cv. W1943</strain>
    </source>
</reference>
<accession>A0A0E0PL04</accession>
<dbReference type="EnsemblPlants" id="ORUFI05G13420.1">
    <property type="protein sequence ID" value="ORUFI05G13420.1"/>
    <property type="gene ID" value="ORUFI05G13420"/>
</dbReference>
<dbReference type="HOGENOM" id="CLU_1430154_0_0_1"/>
<protein>
    <submittedName>
        <fullName evidence="1">Uncharacterized protein</fullName>
    </submittedName>
</protein>
<proteinExistence type="predicted"/>
<reference evidence="1" key="2">
    <citation type="submission" date="2015-06" db="UniProtKB">
        <authorList>
            <consortium name="EnsemblPlants"/>
        </authorList>
    </citation>
    <scope>IDENTIFICATION</scope>
</reference>
<keyword evidence="2" id="KW-1185">Reference proteome</keyword>
<dbReference type="Proteomes" id="UP000008022">
    <property type="component" value="Unassembled WGS sequence"/>
</dbReference>
<name>A0A0E0PL04_ORYRU</name>
<evidence type="ECO:0000313" key="2">
    <source>
        <dbReference type="Proteomes" id="UP000008022"/>
    </source>
</evidence>
<sequence length="206" mass="22028">MAVATDDDEDVEEMQGYRIGRIGSASCKEDRLVQMGSAVGTRVPSSGVGKVTIDRARRAAATDCRPGEPLRSPLMGMEAFDTAAASPSSMYDGARCSSNRFLGVEFQICTDAVMLIPGIAGFLPCDSLRSAGRHCSRPRGNCVQWPIAVDLETSIWPSLNFAPSSIPPARLPHGSDKQDIGRSQNASSSCRLVFFMHYIDGPTAAL</sequence>
<dbReference type="OMA" id="LVFFMHY"/>